<feature type="compositionally biased region" description="Basic and acidic residues" evidence="1">
    <location>
        <begin position="162"/>
        <end position="175"/>
    </location>
</feature>
<feature type="transmembrane region" description="Helical" evidence="2">
    <location>
        <begin position="33"/>
        <end position="54"/>
    </location>
</feature>
<feature type="transmembrane region" description="Helical" evidence="2">
    <location>
        <begin position="105"/>
        <end position="125"/>
    </location>
</feature>
<keyword evidence="2" id="KW-0812">Transmembrane</keyword>
<dbReference type="Proteomes" id="UP000076842">
    <property type="component" value="Unassembled WGS sequence"/>
</dbReference>
<gene>
    <name evidence="3" type="ORF">CALCODRAFT_504523</name>
</gene>
<evidence type="ECO:0000256" key="2">
    <source>
        <dbReference type="SAM" id="Phobius"/>
    </source>
</evidence>
<dbReference type="AlphaFoldDB" id="A0A165CDA5"/>
<protein>
    <submittedName>
        <fullName evidence="3">Uncharacterized protein</fullName>
    </submittedName>
</protein>
<keyword evidence="2" id="KW-1133">Transmembrane helix</keyword>
<proteinExistence type="predicted"/>
<evidence type="ECO:0000313" key="3">
    <source>
        <dbReference type="EMBL" id="KZT50613.1"/>
    </source>
</evidence>
<dbReference type="EMBL" id="KV424157">
    <property type="protein sequence ID" value="KZT50613.1"/>
    <property type="molecule type" value="Genomic_DNA"/>
</dbReference>
<dbReference type="InParanoid" id="A0A165CDA5"/>
<keyword evidence="2" id="KW-0472">Membrane</keyword>
<accession>A0A165CDA5</accession>
<reference evidence="3 4" key="1">
    <citation type="journal article" date="2016" name="Mol. Biol. Evol.">
        <title>Comparative Genomics of Early-Diverging Mushroom-Forming Fungi Provides Insights into the Origins of Lignocellulose Decay Capabilities.</title>
        <authorList>
            <person name="Nagy L.G."/>
            <person name="Riley R."/>
            <person name="Tritt A."/>
            <person name="Adam C."/>
            <person name="Daum C."/>
            <person name="Floudas D."/>
            <person name="Sun H."/>
            <person name="Yadav J.S."/>
            <person name="Pangilinan J."/>
            <person name="Larsson K.H."/>
            <person name="Matsuura K."/>
            <person name="Barry K."/>
            <person name="Labutti K."/>
            <person name="Kuo R."/>
            <person name="Ohm R.A."/>
            <person name="Bhattacharya S.S."/>
            <person name="Shirouzu T."/>
            <person name="Yoshinaga Y."/>
            <person name="Martin F.M."/>
            <person name="Grigoriev I.V."/>
            <person name="Hibbett D.S."/>
        </authorList>
    </citation>
    <scope>NUCLEOTIDE SEQUENCE [LARGE SCALE GENOMIC DNA]</scope>
    <source>
        <strain evidence="3 4">HHB12733</strain>
    </source>
</reference>
<organism evidence="3 4">
    <name type="scientific">Calocera cornea HHB12733</name>
    <dbReference type="NCBI Taxonomy" id="1353952"/>
    <lineage>
        <taxon>Eukaryota</taxon>
        <taxon>Fungi</taxon>
        <taxon>Dikarya</taxon>
        <taxon>Basidiomycota</taxon>
        <taxon>Agaricomycotina</taxon>
        <taxon>Dacrymycetes</taxon>
        <taxon>Dacrymycetales</taxon>
        <taxon>Dacrymycetaceae</taxon>
        <taxon>Calocera</taxon>
    </lineage>
</organism>
<feature type="region of interest" description="Disordered" evidence="1">
    <location>
        <begin position="150"/>
        <end position="175"/>
    </location>
</feature>
<dbReference type="OrthoDB" id="3349377at2759"/>
<name>A0A165CDA5_9BASI</name>
<sequence length="175" mass="19906">MAVGYGTWYTMDNNNMISLSIPGLCAPTDRPSWIWLMWPWAIIFQSTVCALLLYKFWESRKTQGGQYSGSLMSCLIRDGVFYNVILLACQTLNLVFYLALPDALFLFAFVPDWAISISLIGRIYLNLRDVANPHEWAQATTLFDNTKQTGRLEPELGGAGRPTRETFEMDSESRE</sequence>
<evidence type="ECO:0000256" key="1">
    <source>
        <dbReference type="SAM" id="MobiDB-lite"/>
    </source>
</evidence>
<evidence type="ECO:0000313" key="4">
    <source>
        <dbReference type="Proteomes" id="UP000076842"/>
    </source>
</evidence>
<keyword evidence="4" id="KW-1185">Reference proteome</keyword>
<feature type="transmembrane region" description="Helical" evidence="2">
    <location>
        <begin position="80"/>
        <end position="99"/>
    </location>
</feature>